<evidence type="ECO:0000313" key="4">
    <source>
        <dbReference type="EMBL" id="RXE57520.1"/>
    </source>
</evidence>
<evidence type="ECO:0000313" key="5">
    <source>
        <dbReference type="Proteomes" id="UP000289166"/>
    </source>
</evidence>
<protein>
    <submittedName>
        <fullName evidence="4">S-layer homology domain-containing protein</fullName>
    </submittedName>
</protein>
<organism evidence="4 5">
    <name type="scientific">Acetivibrio mesophilus</name>
    <dbReference type="NCBI Taxonomy" id="2487273"/>
    <lineage>
        <taxon>Bacteria</taxon>
        <taxon>Bacillati</taxon>
        <taxon>Bacillota</taxon>
        <taxon>Clostridia</taxon>
        <taxon>Eubacteriales</taxon>
        <taxon>Oscillospiraceae</taxon>
        <taxon>Acetivibrio</taxon>
    </lineage>
</organism>
<reference evidence="5" key="1">
    <citation type="submission" date="2018-11" db="EMBL/GenBank/DDBJ databases">
        <title>Genome sequencing of a novel mesophilic and cellulolytic organism within the genus Hungateiclostridium.</title>
        <authorList>
            <person name="Rettenmaier R."/>
            <person name="Liebl W."/>
            <person name="Zverlov V."/>
        </authorList>
    </citation>
    <scope>NUCLEOTIDE SEQUENCE [LARGE SCALE GENOMIC DNA]</scope>
    <source>
        <strain evidence="5">N2K1</strain>
    </source>
</reference>
<gene>
    <name evidence="4" type="ORF">EFD62_17295</name>
</gene>
<dbReference type="PROSITE" id="PS51272">
    <property type="entry name" value="SLH"/>
    <property type="match status" value="2"/>
</dbReference>
<feature type="chain" id="PRO_5020576817" evidence="2">
    <location>
        <begin position="25"/>
        <end position="189"/>
    </location>
</feature>
<evidence type="ECO:0000256" key="2">
    <source>
        <dbReference type="SAM" id="SignalP"/>
    </source>
</evidence>
<proteinExistence type="predicted"/>
<evidence type="ECO:0000256" key="1">
    <source>
        <dbReference type="ARBA" id="ARBA00022737"/>
    </source>
</evidence>
<dbReference type="OrthoDB" id="1699243at2"/>
<feature type="signal peptide" evidence="2">
    <location>
        <begin position="1"/>
        <end position="24"/>
    </location>
</feature>
<dbReference type="EMBL" id="RLII01000073">
    <property type="protein sequence ID" value="RXE57520.1"/>
    <property type="molecule type" value="Genomic_DNA"/>
</dbReference>
<evidence type="ECO:0000259" key="3">
    <source>
        <dbReference type="PROSITE" id="PS51272"/>
    </source>
</evidence>
<name>A0A4Q0I009_9FIRM</name>
<comment type="caution">
    <text evidence="4">The sequence shown here is derived from an EMBL/GenBank/DDBJ whole genome shotgun (WGS) entry which is preliminary data.</text>
</comment>
<dbReference type="AlphaFoldDB" id="A0A4Q0I009"/>
<keyword evidence="2" id="KW-0732">Signal</keyword>
<sequence length="189" mass="21078">MKKYIILSFILAAVLSLTSINISAQSIPEIQAKNADALVTLGIMKGYEDGSLRLENKIKRSEFITLVVNLLGYNSDTDIDNVKVTFTDININHWAFNNIKLAIKYDLVSGYPDNTIAPNNDVTYAEALAVVIRALGYESTLKGEWPNNVVDKAEELKLSTNLKLEPNHKLTRGEMSVIVYNALTVKFNR</sequence>
<keyword evidence="1" id="KW-0677">Repeat</keyword>
<dbReference type="RefSeq" id="WP_128706589.1">
    <property type="nucleotide sequence ID" value="NZ_RLII01000073.1"/>
</dbReference>
<accession>A0A4Q0I009</accession>
<dbReference type="InterPro" id="IPR001119">
    <property type="entry name" value="SLH_dom"/>
</dbReference>
<feature type="domain" description="SLH" evidence="3">
    <location>
        <begin position="82"/>
        <end position="145"/>
    </location>
</feature>
<dbReference type="Pfam" id="PF00395">
    <property type="entry name" value="SLH"/>
    <property type="match status" value="2"/>
</dbReference>
<dbReference type="Proteomes" id="UP000289166">
    <property type="component" value="Unassembled WGS sequence"/>
</dbReference>
<keyword evidence="5" id="KW-1185">Reference proteome</keyword>
<feature type="domain" description="SLH" evidence="3">
    <location>
        <begin position="18"/>
        <end position="81"/>
    </location>
</feature>